<accession>A0A4Q6XR07</accession>
<dbReference type="RefSeq" id="WP_130160587.1">
    <property type="nucleotide sequence ID" value="NZ_SGIS01000115.1"/>
</dbReference>
<dbReference type="Gene3D" id="1.20.120.450">
    <property type="entry name" value="dinb family like domain"/>
    <property type="match status" value="1"/>
</dbReference>
<proteinExistence type="predicted"/>
<dbReference type="AlphaFoldDB" id="A0A4Q6XR07"/>
<dbReference type="EMBL" id="SGIS01000115">
    <property type="protein sequence ID" value="RZF58646.1"/>
    <property type="molecule type" value="Genomic_DNA"/>
</dbReference>
<organism evidence="1 2">
    <name type="scientific">Sphingomonas populi</name>
    <dbReference type="NCBI Taxonomy" id="2484750"/>
    <lineage>
        <taxon>Bacteria</taxon>
        <taxon>Pseudomonadati</taxon>
        <taxon>Pseudomonadota</taxon>
        <taxon>Alphaproteobacteria</taxon>
        <taxon>Sphingomonadales</taxon>
        <taxon>Sphingomonadaceae</taxon>
        <taxon>Sphingomonas</taxon>
    </lineage>
</organism>
<sequence>MTPTNLLVPTYQHMLQTLSGLLDKAQRQMPDQAEALLAARLAADMFPLAAQVRFAAFQAQEAVFRLRGERVPEWLDAVAAEGRSAGDAPGTLADAKARIDGALSYLADVPSDVLDAGADMSVAIELPGGMTFDMTGEQYARDWALPQFYFHVVTAYAILRSQGVEVGKAEYAPHMFAYLRPGTMAAA</sequence>
<protein>
    <submittedName>
        <fullName evidence="1">DUF1993 domain-containing protein</fullName>
    </submittedName>
</protein>
<reference evidence="1 2" key="1">
    <citation type="submission" date="2019-02" db="EMBL/GenBank/DDBJ databases">
        <authorList>
            <person name="Li Y."/>
        </authorList>
    </citation>
    <scope>NUCLEOTIDE SEQUENCE [LARGE SCALE GENOMIC DNA]</scope>
    <source>
        <strain evidence="1 2">3-7</strain>
    </source>
</reference>
<dbReference type="PANTHER" id="PTHR36922:SF1">
    <property type="entry name" value="DUF1993 DOMAIN-CONTAINING PROTEIN"/>
    <property type="match status" value="1"/>
</dbReference>
<name>A0A4Q6XR07_9SPHN</name>
<dbReference type="SUPFAM" id="SSF109854">
    <property type="entry name" value="DinB/YfiT-like putative metalloenzymes"/>
    <property type="match status" value="1"/>
</dbReference>
<dbReference type="Proteomes" id="UP000292085">
    <property type="component" value="Unassembled WGS sequence"/>
</dbReference>
<keyword evidence="2" id="KW-1185">Reference proteome</keyword>
<dbReference type="PANTHER" id="PTHR36922">
    <property type="entry name" value="BLL2446 PROTEIN"/>
    <property type="match status" value="1"/>
</dbReference>
<dbReference type="Pfam" id="PF09351">
    <property type="entry name" value="DUF1993"/>
    <property type="match status" value="1"/>
</dbReference>
<dbReference type="OrthoDB" id="338237at2"/>
<evidence type="ECO:0000313" key="1">
    <source>
        <dbReference type="EMBL" id="RZF58646.1"/>
    </source>
</evidence>
<dbReference type="InterPro" id="IPR034660">
    <property type="entry name" value="DinB/YfiT-like"/>
</dbReference>
<comment type="caution">
    <text evidence="1">The sequence shown here is derived from an EMBL/GenBank/DDBJ whole genome shotgun (WGS) entry which is preliminary data.</text>
</comment>
<gene>
    <name evidence="1" type="ORF">EWE75_24240</name>
</gene>
<evidence type="ECO:0000313" key="2">
    <source>
        <dbReference type="Proteomes" id="UP000292085"/>
    </source>
</evidence>
<dbReference type="InterPro" id="IPR018531">
    <property type="entry name" value="DUF1993"/>
</dbReference>